<keyword evidence="3" id="KW-1185">Reference proteome</keyword>
<reference evidence="2 3" key="1">
    <citation type="submission" date="2019-08" db="EMBL/GenBank/DDBJ databases">
        <title>Actinomadura sp. nov. CYP1-5 isolated from mountain soil.</title>
        <authorList>
            <person name="Songsumanus A."/>
            <person name="Kuncharoen N."/>
            <person name="Kudo T."/>
            <person name="Yuki M."/>
            <person name="Igarashi Y."/>
            <person name="Tanasupawat S."/>
        </authorList>
    </citation>
    <scope>NUCLEOTIDE SEQUENCE [LARGE SCALE GENOMIC DNA]</scope>
    <source>
        <strain evidence="2 3">JCM 14158</strain>
    </source>
</reference>
<dbReference type="RefSeq" id="WP_067892170.1">
    <property type="nucleotide sequence ID" value="NZ_VSFG01000002.1"/>
</dbReference>
<evidence type="ECO:0000313" key="3">
    <source>
        <dbReference type="Proteomes" id="UP000323380"/>
    </source>
</evidence>
<dbReference type="STRING" id="1220554.GCA_001552135_03391"/>
<accession>A0A5D0NPE8</accession>
<dbReference type="SUPFAM" id="SSF53474">
    <property type="entry name" value="alpha/beta-Hydrolases"/>
    <property type="match status" value="1"/>
</dbReference>
<dbReference type="PANTHER" id="PTHR43798">
    <property type="entry name" value="MONOACYLGLYCEROL LIPASE"/>
    <property type="match status" value="1"/>
</dbReference>
<dbReference type="InterPro" id="IPR000073">
    <property type="entry name" value="AB_hydrolase_1"/>
</dbReference>
<dbReference type="Pfam" id="PF00561">
    <property type="entry name" value="Abhydrolase_1"/>
    <property type="match status" value="1"/>
</dbReference>
<dbReference type="Gene3D" id="3.40.50.1820">
    <property type="entry name" value="alpha/beta hydrolase"/>
    <property type="match status" value="1"/>
</dbReference>
<protein>
    <submittedName>
        <fullName evidence="2">Alpha/beta hydrolase</fullName>
    </submittedName>
</protein>
<comment type="caution">
    <text evidence="2">The sequence shown here is derived from an EMBL/GenBank/DDBJ whole genome shotgun (WGS) entry which is preliminary data.</text>
</comment>
<dbReference type="InterPro" id="IPR050266">
    <property type="entry name" value="AB_hydrolase_sf"/>
</dbReference>
<dbReference type="InterPro" id="IPR029058">
    <property type="entry name" value="AB_hydrolase_fold"/>
</dbReference>
<dbReference type="EMBL" id="VSFG01000002">
    <property type="protein sequence ID" value="TYB46347.1"/>
    <property type="molecule type" value="Genomic_DNA"/>
</dbReference>
<sequence>MVMRQAGQGVERVRTRDGLSALVRRPEPPRAAAAVLFVHPANLQGSIWLPVIARLPADWACAAIDLPGHGHSPRHDAYSVESWSASCSRLLDHLGWTSVHLVGASVGAPIAAALAAQHPERADGLITVGGACLPASAAETRAFLTALAELGARALLESLVADESGPAAAETAGAGSAVEVSDNPSAQVAAIWRAAAGAYAMRYADRVGCPVLAIVGDRDESCPPGDSRAFAEATGGRLEVLRGQGHLPMSGAPAAVASLIHRHVMNRAHRGDAP</sequence>
<feature type="domain" description="AB hydrolase-1" evidence="1">
    <location>
        <begin position="35"/>
        <end position="248"/>
    </location>
</feature>
<dbReference type="PRINTS" id="PR00111">
    <property type="entry name" value="ABHYDROLASE"/>
</dbReference>
<proteinExistence type="predicted"/>
<dbReference type="AlphaFoldDB" id="A0A5D0NPE8"/>
<organism evidence="2 3">
    <name type="scientific">Actinomadura chibensis</name>
    <dbReference type="NCBI Taxonomy" id="392828"/>
    <lineage>
        <taxon>Bacteria</taxon>
        <taxon>Bacillati</taxon>
        <taxon>Actinomycetota</taxon>
        <taxon>Actinomycetes</taxon>
        <taxon>Streptosporangiales</taxon>
        <taxon>Thermomonosporaceae</taxon>
        <taxon>Actinomadura</taxon>
    </lineage>
</organism>
<dbReference type="PANTHER" id="PTHR43798:SF33">
    <property type="entry name" value="HYDROLASE, PUTATIVE (AFU_ORTHOLOGUE AFUA_2G14860)-RELATED"/>
    <property type="match status" value="1"/>
</dbReference>
<keyword evidence="2" id="KW-0378">Hydrolase</keyword>
<dbReference type="GO" id="GO:0016020">
    <property type="term" value="C:membrane"/>
    <property type="evidence" value="ECO:0007669"/>
    <property type="project" value="TreeGrafter"/>
</dbReference>
<evidence type="ECO:0000313" key="2">
    <source>
        <dbReference type="EMBL" id="TYB46347.1"/>
    </source>
</evidence>
<dbReference type="GO" id="GO:0016787">
    <property type="term" value="F:hydrolase activity"/>
    <property type="evidence" value="ECO:0007669"/>
    <property type="project" value="UniProtKB-KW"/>
</dbReference>
<gene>
    <name evidence="2" type="ORF">FXF69_13850</name>
</gene>
<evidence type="ECO:0000259" key="1">
    <source>
        <dbReference type="Pfam" id="PF00561"/>
    </source>
</evidence>
<name>A0A5D0NPE8_9ACTN</name>
<dbReference type="Proteomes" id="UP000323380">
    <property type="component" value="Unassembled WGS sequence"/>
</dbReference>